<gene>
    <name evidence="1" type="ORF">F5144DRAFT_588997</name>
</gene>
<name>A0ACB7PMW5_9PEZI</name>
<dbReference type="Proteomes" id="UP000724584">
    <property type="component" value="Unassembled WGS sequence"/>
</dbReference>
<accession>A0ACB7PMW5</accession>
<comment type="caution">
    <text evidence="1">The sequence shown here is derived from an EMBL/GenBank/DDBJ whole genome shotgun (WGS) entry which is preliminary data.</text>
</comment>
<proteinExistence type="predicted"/>
<evidence type="ECO:0000313" key="2">
    <source>
        <dbReference type="Proteomes" id="UP000724584"/>
    </source>
</evidence>
<reference evidence="1 2" key="1">
    <citation type="journal article" date="2021" name="Nat. Commun.">
        <title>Genetic determinants of endophytism in the Arabidopsis root mycobiome.</title>
        <authorList>
            <person name="Mesny F."/>
            <person name="Miyauchi S."/>
            <person name="Thiergart T."/>
            <person name="Pickel B."/>
            <person name="Atanasova L."/>
            <person name="Karlsson M."/>
            <person name="Huettel B."/>
            <person name="Barry K.W."/>
            <person name="Haridas S."/>
            <person name="Chen C."/>
            <person name="Bauer D."/>
            <person name="Andreopoulos W."/>
            <person name="Pangilinan J."/>
            <person name="LaButti K."/>
            <person name="Riley R."/>
            <person name="Lipzen A."/>
            <person name="Clum A."/>
            <person name="Drula E."/>
            <person name="Henrissat B."/>
            <person name="Kohler A."/>
            <person name="Grigoriev I.V."/>
            <person name="Martin F.M."/>
            <person name="Hacquard S."/>
        </authorList>
    </citation>
    <scope>NUCLEOTIDE SEQUENCE [LARGE SCALE GENOMIC DNA]</scope>
    <source>
        <strain evidence="1 2">MPI-SDFR-AT-0079</strain>
    </source>
</reference>
<evidence type="ECO:0000313" key="1">
    <source>
        <dbReference type="EMBL" id="KAH6650542.1"/>
    </source>
</evidence>
<keyword evidence="2" id="KW-1185">Reference proteome</keyword>
<dbReference type="EMBL" id="JAGIZQ010000001">
    <property type="protein sequence ID" value="KAH6650542.1"/>
    <property type="molecule type" value="Genomic_DNA"/>
</dbReference>
<organism evidence="1 2">
    <name type="scientific">Chaetomium tenue</name>
    <dbReference type="NCBI Taxonomy" id="1854479"/>
    <lineage>
        <taxon>Eukaryota</taxon>
        <taxon>Fungi</taxon>
        <taxon>Dikarya</taxon>
        <taxon>Ascomycota</taxon>
        <taxon>Pezizomycotina</taxon>
        <taxon>Sordariomycetes</taxon>
        <taxon>Sordariomycetidae</taxon>
        <taxon>Sordariales</taxon>
        <taxon>Chaetomiaceae</taxon>
        <taxon>Chaetomium</taxon>
    </lineage>
</organism>
<protein>
    <submittedName>
        <fullName evidence="1">Uncharacterized protein</fullName>
    </submittedName>
</protein>
<sequence>MGGQSCNALSYYADRSWVPITVVTTTLTIATICVCLRIYARAFIIRRFGVDDWAAVIAIVLIIGSGVMVALSRAIYARENNPILTVGQAFYVSIVLYNASLTATKLTFLLQYHRIFGDGSLRTSIAIIIGLVVIAMWSISQLLVVIFTCTPVPKFWHHEIPGTCIPSLPFWYINAAGNIVTDIIIFVLPLPALCRLNLRRGQKFALLGVFSLGFFTCAISVIRIQYLKLSADVTWDNVGASCWSIGEVCSGITCACLPTLRPCFTRCLPALRTQRGGGGESGERGSSGGGSGGGGQNKFGYRQPLAAGVGDGGGGGIGGRARGSGGGDLESASARGILMGTDDLELQASEERSDDRSGKGMRVTVDRWPWERTAGRSRLSGLSGIGLPLEPSVHTEVGAGVSRPEDAGPLTDKGIKVKKDTILSPGSG</sequence>